<dbReference type="AlphaFoldDB" id="A0A6A6QFV3"/>
<evidence type="ECO:0000256" key="4">
    <source>
        <dbReference type="PROSITE-ProRule" id="PRU00175"/>
    </source>
</evidence>
<keyword evidence="2 4" id="KW-0863">Zinc-finger</keyword>
<evidence type="ECO:0000256" key="1">
    <source>
        <dbReference type="ARBA" id="ARBA00022723"/>
    </source>
</evidence>
<keyword evidence="7" id="KW-1185">Reference proteome</keyword>
<organism evidence="6 7">
    <name type="scientific">Lophium mytilinum</name>
    <dbReference type="NCBI Taxonomy" id="390894"/>
    <lineage>
        <taxon>Eukaryota</taxon>
        <taxon>Fungi</taxon>
        <taxon>Dikarya</taxon>
        <taxon>Ascomycota</taxon>
        <taxon>Pezizomycotina</taxon>
        <taxon>Dothideomycetes</taxon>
        <taxon>Pleosporomycetidae</taxon>
        <taxon>Mytilinidiales</taxon>
        <taxon>Mytilinidiaceae</taxon>
        <taxon>Lophium</taxon>
    </lineage>
</organism>
<evidence type="ECO:0000259" key="5">
    <source>
        <dbReference type="PROSITE" id="PS50089"/>
    </source>
</evidence>
<dbReference type="PROSITE" id="PS50089">
    <property type="entry name" value="ZF_RING_2"/>
    <property type="match status" value="1"/>
</dbReference>
<reference evidence="6" key="1">
    <citation type="journal article" date="2020" name="Stud. Mycol.">
        <title>101 Dothideomycetes genomes: a test case for predicting lifestyles and emergence of pathogens.</title>
        <authorList>
            <person name="Haridas S."/>
            <person name="Albert R."/>
            <person name="Binder M."/>
            <person name="Bloem J."/>
            <person name="Labutti K."/>
            <person name="Salamov A."/>
            <person name="Andreopoulos B."/>
            <person name="Baker S."/>
            <person name="Barry K."/>
            <person name="Bills G."/>
            <person name="Bluhm B."/>
            <person name="Cannon C."/>
            <person name="Castanera R."/>
            <person name="Culley D."/>
            <person name="Daum C."/>
            <person name="Ezra D."/>
            <person name="Gonzalez J."/>
            <person name="Henrissat B."/>
            <person name="Kuo A."/>
            <person name="Liang C."/>
            <person name="Lipzen A."/>
            <person name="Lutzoni F."/>
            <person name="Magnuson J."/>
            <person name="Mondo S."/>
            <person name="Nolan M."/>
            <person name="Ohm R."/>
            <person name="Pangilinan J."/>
            <person name="Park H.-J."/>
            <person name="Ramirez L."/>
            <person name="Alfaro M."/>
            <person name="Sun H."/>
            <person name="Tritt A."/>
            <person name="Yoshinaga Y."/>
            <person name="Zwiers L.-H."/>
            <person name="Turgeon B."/>
            <person name="Goodwin S."/>
            <person name="Spatafora J."/>
            <person name="Crous P."/>
            <person name="Grigoriev I."/>
        </authorList>
    </citation>
    <scope>NUCLEOTIDE SEQUENCE</scope>
    <source>
        <strain evidence="6">CBS 269.34</strain>
    </source>
</reference>
<dbReference type="InterPro" id="IPR001841">
    <property type="entry name" value="Znf_RING"/>
</dbReference>
<evidence type="ECO:0000313" key="7">
    <source>
        <dbReference type="Proteomes" id="UP000799750"/>
    </source>
</evidence>
<proteinExistence type="predicted"/>
<evidence type="ECO:0000256" key="2">
    <source>
        <dbReference type="ARBA" id="ARBA00022771"/>
    </source>
</evidence>
<accession>A0A6A6QFV3</accession>
<sequence>MSIAEPDSERFIEALFAGPDPFAIAIRFIGTKILHLTRDVPRTEWQPDSQQGYKHSRYSIAKSIYTTEYLRAQLPEQYRFMLDLTREETSDGWDEFFNEVVGLAVAIFTWKHNLTQAYAQPFKAPITVETSSQAVNVSSLGPDARECSVHHSLGCFCCSICHEPLADDGAEPAVKTYCQHTLGRDCLDTWINSGAENASKCPICRQEFTNSNPVQHRPGRPTTNDKYSDIVAMFPPAARVQIAMVESCFTALGPIEELANQCLLQLQVGQEVSPEMRVLGARLHELKYHEVMQHIMALLRELQLPMSTIGRFIL</sequence>
<dbReference type="SMART" id="SM00744">
    <property type="entry name" value="RINGv"/>
    <property type="match status" value="1"/>
</dbReference>
<dbReference type="OrthoDB" id="3800401at2759"/>
<dbReference type="EMBL" id="MU004195">
    <property type="protein sequence ID" value="KAF2491288.1"/>
    <property type="molecule type" value="Genomic_DNA"/>
</dbReference>
<gene>
    <name evidence="6" type="ORF">BU16DRAFT_529842</name>
</gene>
<dbReference type="GO" id="GO:0008270">
    <property type="term" value="F:zinc ion binding"/>
    <property type="evidence" value="ECO:0007669"/>
    <property type="project" value="UniProtKB-KW"/>
</dbReference>
<dbReference type="InterPro" id="IPR011016">
    <property type="entry name" value="Znf_RING-CH"/>
</dbReference>
<keyword evidence="3" id="KW-0862">Zinc</keyword>
<keyword evidence="1" id="KW-0479">Metal-binding</keyword>
<evidence type="ECO:0000313" key="6">
    <source>
        <dbReference type="EMBL" id="KAF2491288.1"/>
    </source>
</evidence>
<dbReference type="Gene3D" id="3.30.40.10">
    <property type="entry name" value="Zinc/RING finger domain, C3HC4 (zinc finger)"/>
    <property type="match status" value="1"/>
</dbReference>
<evidence type="ECO:0000256" key="3">
    <source>
        <dbReference type="ARBA" id="ARBA00022833"/>
    </source>
</evidence>
<dbReference type="Proteomes" id="UP000799750">
    <property type="component" value="Unassembled WGS sequence"/>
</dbReference>
<dbReference type="SUPFAM" id="SSF57850">
    <property type="entry name" value="RING/U-box"/>
    <property type="match status" value="1"/>
</dbReference>
<protein>
    <recommendedName>
        <fullName evidence="5">RING-type domain-containing protein</fullName>
    </recommendedName>
</protein>
<dbReference type="InterPro" id="IPR013083">
    <property type="entry name" value="Znf_RING/FYVE/PHD"/>
</dbReference>
<dbReference type="Pfam" id="PF13639">
    <property type="entry name" value="zf-RING_2"/>
    <property type="match status" value="1"/>
</dbReference>
<feature type="domain" description="RING-type" evidence="5">
    <location>
        <begin position="158"/>
        <end position="205"/>
    </location>
</feature>
<name>A0A6A6QFV3_9PEZI</name>
<dbReference type="SMART" id="SM00184">
    <property type="entry name" value="RING"/>
    <property type="match status" value="1"/>
</dbReference>